<dbReference type="OMA" id="SCECNGN"/>
<dbReference type="InterPro" id="IPR002049">
    <property type="entry name" value="LE_dom"/>
</dbReference>
<dbReference type="SMART" id="SM00181">
    <property type="entry name" value="EGF"/>
    <property type="match status" value="9"/>
</dbReference>
<dbReference type="PROSITE" id="PS51115">
    <property type="entry name" value="LAMININ_IVA"/>
    <property type="match status" value="1"/>
</dbReference>
<dbReference type="Ensembl" id="ENSCSET00000024027.1">
    <property type="protein sequence ID" value="ENSCSEP00000023718.1"/>
    <property type="gene ID" value="ENSCSEG00000014941.1"/>
</dbReference>
<name>A0A3P8W854_CYNSE</name>
<evidence type="ECO:0000259" key="14">
    <source>
        <dbReference type="PROSITE" id="PS51115"/>
    </source>
</evidence>
<dbReference type="Proteomes" id="UP000265120">
    <property type="component" value="Chromosome 1"/>
</dbReference>
<feature type="disulfide bond" evidence="12">
    <location>
        <begin position="636"/>
        <end position="645"/>
    </location>
</feature>
<feature type="disulfide bond" evidence="12">
    <location>
        <begin position="130"/>
        <end position="147"/>
    </location>
</feature>
<dbReference type="PROSITE" id="PS00022">
    <property type="entry name" value="EGF_1"/>
    <property type="match status" value="1"/>
</dbReference>
<evidence type="ECO:0000256" key="8">
    <source>
        <dbReference type="ARBA" id="ARBA00023054"/>
    </source>
</evidence>
<protein>
    <submittedName>
        <fullName evidence="15">Laminin, alpha 1</fullName>
    </submittedName>
</protein>
<dbReference type="FunFam" id="2.10.25.10:FF:000034">
    <property type="entry name" value="Laminin subunit alpha 3"/>
    <property type="match status" value="1"/>
</dbReference>
<dbReference type="FunFam" id="2.10.25.10:FF:000065">
    <property type="entry name" value="Laminin subunit beta 1"/>
    <property type="match status" value="1"/>
</dbReference>
<dbReference type="PANTHER" id="PTHR10574">
    <property type="entry name" value="NETRIN/LAMININ-RELATED"/>
    <property type="match status" value="1"/>
</dbReference>
<evidence type="ECO:0000256" key="7">
    <source>
        <dbReference type="ARBA" id="ARBA00022889"/>
    </source>
</evidence>
<feature type="domain" description="Laminin EGF-like" evidence="13">
    <location>
        <begin position="224"/>
        <end position="269"/>
    </location>
</feature>
<dbReference type="GO" id="GO:0007411">
    <property type="term" value="P:axon guidance"/>
    <property type="evidence" value="ECO:0007669"/>
    <property type="project" value="TreeGrafter"/>
</dbReference>
<dbReference type="GO" id="GO:0009887">
    <property type="term" value="P:animal organ morphogenesis"/>
    <property type="evidence" value="ECO:0007669"/>
    <property type="project" value="TreeGrafter"/>
</dbReference>
<dbReference type="CDD" id="cd00055">
    <property type="entry name" value="EGF_Lam"/>
    <property type="match status" value="8"/>
</dbReference>
<dbReference type="Pfam" id="PF00053">
    <property type="entry name" value="EGF_laminin"/>
    <property type="match status" value="10"/>
</dbReference>
<dbReference type="FunFam" id="2.10.25.10:FF:000189">
    <property type="entry name" value="Laminin subunit alpha 2"/>
    <property type="match status" value="1"/>
</dbReference>
<dbReference type="SMART" id="SM00281">
    <property type="entry name" value="LamB"/>
    <property type="match status" value="1"/>
</dbReference>
<sequence length="780" mass="83917">MFGGNCMQCECNDHAKQCDIYGVCVVSFSPTCVLEASGQVTCDQCQVGYTGVNCERCATGYYGNPQVVGGVCVPCDCNGNVDVSEFGHCDAITGECLLCLGNTTGRHCEICQPGYYGDAIQAKDCRECGCDVSGALSSHCDLTTGKCSCREKVTGRACDTCLPGFFGLQKSGGCSACNCSQSGSVSKTCDEDGRCQCVEGVGGDRCDRCSRGYYGFHGSGCTACTCEHTGGNCDPESGECICPAHTEGDRCERCETGYWGHDLIHGCEPCSCSIAGSSGPNCNVTTGQCQCIQGFSGRICDQCAPGYHGYPACLTCGCDVAGTEERFCNTTLGLCDCKPTGVCACKVGVTSLHCDECKSGWFGLSTANPNGCSQCFCSGLSRDCEEKGGLRREQVNKHRHLSGVYQQSGDMLLDTRQVNMSTLTGPVYWKLPPQFEGDQLMSYGGHLSYNVTFYAEDGSGLSNQEPQVLIRGGTLRKHAIYTDMVAPPNGVTTQHYIKMAEHKWKYFNSVSEKAVSRDDFMSVLSSIQYIIIKASYGTKLQQSRISNITMETAVESEPEELAYRMRDAVRLIESCSCPPGYSGLSCQECAPGYFRQSQSELSSQSRKSMVVTPCIPCQCNNHSTSCDKESGECLDCQHHTSGHRCESCALGYYGKVRGSISDCSLCGCPLRDNSFSSTCVLDGAFGDYRCTACQRGYEGRYCERCSLGYYGNPSKPGGQCFPCSCSEWGSVQPLCDQLSGQCECKAGVKGQLCEHCDERHVLEEGECVCKNNSAVHTLTH</sequence>
<organism evidence="15 16">
    <name type="scientific">Cynoglossus semilaevis</name>
    <name type="common">Tongue sole</name>
    <dbReference type="NCBI Taxonomy" id="244447"/>
    <lineage>
        <taxon>Eukaryota</taxon>
        <taxon>Metazoa</taxon>
        <taxon>Chordata</taxon>
        <taxon>Craniata</taxon>
        <taxon>Vertebrata</taxon>
        <taxon>Euteleostomi</taxon>
        <taxon>Actinopterygii</taxon>
        <taxon>Neopterygii</taxon>
        <taxon>Teleostei</taxon>
        <taxon>Neoteleostei</taxon>
        <taxon>Acanthomorphata</taxon>
        <taxon>Carangaria</taxon>
        <taxon>Pleuronectiformes</taxon>
        <taxon>Pleuronectoidei</taxon>
        <taxon>Cynoglossidae</taxon>
        <taxon>Cynoglossinae</taxon>
        <taxon>Cynoglossus</taxon>
    </lineage>
</organism>
<dbReference type="Gene3D" id="2.10.25.10">
    <property type="entry name" value="Laminin"/>
    <property type="match status" value="11"/>
</dbReference>
<dbReference type="SMART" id="SM00180">
    <property type="entry name" value="EGF_Lam"/>
    <property type="match status" value="11"/>
</dbReference>
<feature type="domain" description="Laminin EGF-like" evidence="13">
    <location>
        <begin position="177"/>
        <end position="223"/>
    </location>
</feature>
<feature type="domain" description="Laminin EGF-like" evidence="13">
    <location>
        <begin position="9"/>
        <end position="74"/>
    </location>
</feature>
<dbReference type="FunFam" id="2.10.25.10:FF:000051">
    <property type="entry name" value="Laminin subunit alpha 4"/>
    <property type="match status" value="1"/>
</dbReference>
<proteinExistence type="predicted"/>
<dbReference type="GO" id="GO:0005576">
    <property type="term" value="C:extracellular region"/>
    <property type="evidence" value="ECO:0007669"/>
    <property type="project" value="UniProtKB-ARBA"/>
</dbReference>
<dbReference type="SUPFAM" id="SSF57196">
    <property type="entry name" value="EGF/Laminin"/>
    <property type="match status" value="9"/>
</dbReference>
<feature type="disulfide bond" evidence="12">
    <location>
        <begin position="45"/>
        <end position="54"/>
    </location>
</feature>
<feature type="disulfide bond" evidence="12">
    <location>
        <begin position="242"/>
        <end position="251"/>
    </location>
</feature>
<reference evidence="15" key="2">
    <citation type="submission" date="2025-08" db="UniProtKB">
        <authorList>
            <consortium name="Ensembl"/>
        </authorList>
    </citation>
    <scope>IDENTIFICATION</scope>
</reference>
<feature type="domain" description="Laminin IV type A" evidence="14">
    <location>
        <begin position="385"/>
        <end position="574"/>
    </location>
</feature>
<feature type="disulfide bond" evidence="12">
    <location>
        <begin position="149"/>
        <end position="158"/>
    </location>
</feature>
<reference evidence="15 16" key="1">
    <citation type="journal article" date="2014" name="Nat. Genet.">
        <title>Whole-genome sequence of a flatfish provides insights into ZW sex chromosome evolution and adaptation to a benthic lifestyle.</title>
        <authorList>
            <person name="Chen S."/>
            <person name="Zhang G."/>
            <person name="Shao C."/>
            <person name="Huang Q."/>
            <person name="Liu G."/>
            <person name="Zhang P."/>
            <person name="Song W."/>
            <person name="An N."/>
            <person name="Chalopin D."/>
            <person name="Volff J.N."/>
            <person name="Hong Y."/>
            <person name="Li Q."/>
            <person name="Sha Z."/>
            <person name="Zhou H."/>
            <person name="Xie M."/>
            <person name="Yu Q."/>
            <person name="Liu Y."/>
            <person name="Xiang H."/>
            <person name="Wang N."/>
            <person name="Wu K."/>
            <person name="Yang C."/>
            <person name="Zhou Q."/>
            <person name="Liao X."/>
            <person name="Yang L."/>
            <person name="Hu Q."/>
            <person name="Zhang J."/>
            <person name="Meng L."/>
            <person name="Jin L."/>
            <person name="Tian Y."/>
            <person name="Lian J."/>
            <person name="Yang J."/>
            <person name="Miao G."/>
            <person name="Liu S."/>
            <person name="Liang Z."/>
            <person name="Yan F."/>
            <person name="Li Y."/>
            <person name="Sun B."/>
            <person name="Zhang H."/>
            <person name="Zhang J."/>
            <person name="Zhu Y."/>
            <person name="Du M."/>
            <person name="Zhao Y."/>
            <person name="Schartl M."/>
            <person name="Tang Q."/>
            <person name="Wang J."/>
        </authorList>
    </citation>
    <scope>NUCLEOTIDE SEQUENCE</scope>
</reference>
<feature type="disulfide bond" evidence="12">
    <location>
        <begin position="272"/>
        <end position="289"/>
    </location>
</feature>
<evidence type="ECO:0000256" key="11">
    <source>
        <dbReference type="ARBA" id="ARBA00023292"/>
    </source>
</evidence>
<feature type="domain" description="Laminin EGF-like" evidence="13">
    <location>
        <begin position="270"/>
        <end position="320"/>
    </location>
</feature>
<feature type="domain" description="Laminin EGF-like" evidence="13">
    <location>
        <begin position="75"/>
        <end position="127"/>
    </location>
</feature>
<feature type="domain" description="Laminin EGF-like" evidence="13">
    <location>
        <begin position="128"/>
        <end position="176"/>
    </location>
</feature>
<keyword evidence="3" id="KW-0272">Extracellular matrix</keyword>
<keyword evidence="2" id="KW-0964">Secreted</keyword>
<keyword evidence="16" id="KW-1185">Reference proteome</keyword>
<evidence type="ECO:0000256" key="12">
    <source>
        <dbReference type="PROSITE-ProRule" id="PRU00460"/>
    </source>
</evidence>
<feature type="domain" description="Laminin EGF-like" evidence="13">
    <location>
        <begin position="666"/>
        <end position="722"/>
    </location>
</feature>
<dbReference type="PROSITE" id="PS01248">
    <property type="entry name" value="EGF_LAM_1"/>
    <property type="match status" value="3"/>
</dbReference>
<dbReference type="InterPro" id="IPR000742">
    <property type="entry name" value="EGF"/>
</dbReference>
<feature type="disulfide bond" evidence="12">
    <location>
        <begin position="111"/>
        <end position="125"/>
    </location>
</feature>
<keyword evidence="10" id="KW-0325">Glycoprotein</keyword>
<dbReference type="InterPro" id="IPR000034">
    <property type="entry name" value="Laminin_IV"/>
</dbReference>
<dbReference type="PANTHER" id="PTHR10574:SF406">
    <property type="entry name" value="LAMININ SUBUNIT ALPHA 5"/>
    <property type="match status" value="1"/>
</dbReference>
<evidence type="ECO:0000256" key="2">
    <source>
        <dbReference type="ARBA" id="ARBA00022525"/>
    </source>
</evidence>
<feature type="disulfide bond" evidence="12">
    <location>
        <begin position="177"/>
        <end position="189"/>
    </location>
</feature>
<evidence type="ECO:0000256" key="9">
    <source>
        <dbReference type="ARBA" id="ARBA00023157"/>
    </source>
</evidence>
<feature type="disulfide bond" evidence="12">
    <location>
        <begin position="291"/>
        <end position="300"/>
    </location>
</feature>
<feature type="disulfide bond" evidence="12">
    <location>
        <begin position="723"/>
        <end position="735"/>
    </location>
</feature>
<dbReference type="Pfam" id="PF00052">
    <property type="entry name" value="Laminin_B"/>
    <property type="match status" value="1"/>
</dbReference>
<evidence type="ECO:0000259" key="13">
    <source>
        <dbReference type="PROSITE" id="PS50027"/>
    </source>
</evidence>
<dbReference type="GO" id="GO:0007155">
    <property type="term" value="P:cell adhesion"/>
    <property type="evidence" value="ECO:0007669"/>
    <property type="project" value="UniProtKB-KW"/>
</dbReference>
<dbReference type="PROSITE" id="PS50027">
    <property type="entry name" value="EGF_LAM_2"/>
    <property type="match status" value="9"/>
</dbReference>
<evidence type="ECO:0000256" key="3">
    <source>
        <dbReference type="ARBA" id="ARBA00022530"/>
    </source>
</evidence>
<evidence type="ECO:0000256" key="6">
    <source>
        <dbReference type="ARBA" id="ARBA00022869"/>
    </source>
</evidence>
<comment type="caution">
    <text evidence="12">Lacks conserved residue(s) required for the propagation of feature annotation.</text>
</comment>
<dbReference type="FunFam" id="2.10.25.10:FF:000135">
    <property type="entry name" value="Laminin subunit beta 4"/>
    <property type="match status" value="1"/>
</dbReference>
<accession>A0A3P8W854</accession>
<feature type="disulfide bond" evidence="12">
    <location>
        <begin position="99"/>
        <end position="108"/>
    </location>
</feature>
<evidence type="ECO:0000313" key="15">
    <source>
        <dbReference type="Ensembl" id="ENSCSEP00000023718.1"/>
    </source>
</evidence>
<keyword evidence="9 12" id="KW-1015">Disulfide bond</keyword>
<keyword evidence="5" id="KW-0677">Repeat</keyword>
<feature type="disulfide bond" evidence="12">
    <location>
        <begin position="128"/>
        <end position="140"/>
    </location>
</feature>
<evidence type="ECO:0000313" key="16">
    <source>
        <dbReference type="Proteomes" id="UP000265120"/>
    </source>
</evidence>
<evidence type="ECO:0000256" key="10">
    <source>
        <dbReference type="ARBA" id="ARBA00023180"/>
    </source>
</evidence>
<dbReference type="AlphaFoldDB" id="A0A3P8W854"/>
<dbReference type="FunFam" id="2.10.25.10:FF:000033">
    <property type="entry name" value="Laminin subunit alpha 2"/>
    <property type="match status" value="1"/>
</dbReference>
<keyword evidence="6" id="KW-0084">Basement membrane</keyword>
<dbReference type="InterPro" id="IPR056863">
    <property type="entry name" value="LMN_ATRN_NET-like_EGF"/>
</dbReference>
<comment type="subcellular location">
    <subcellularLocation>
        <location evidence="1">Secreted</location>
        <location evidence="1">Extracellular space</location>
        <location evidence="1">Extracellular matrix</location>
        <location evidence="1">Basement membrane</location>
    </subcellularLocation>
</comment>
<dbReference type="PRINTS" id="PR00011">
    <property type="entry name" value="EGFLAMININ"/>
</dbReference>
<feature type="disulfide bond" evidence="12">
    <location>
        <begin position="270"/>
        <end position="282"/>
    </location>
</feature>
<evidence type="ECO:0000256" key="4">
    <source>
        <dbReference type="ARBA" id="ARBA00022729"/>
    </source>
</evidence>
<dbReference type="GO" id="GO:0005201">
    <property type="term" value="F:extracellular matrix structural constituent"/>
    <property type="evidence" value="ECO:0007669"/>
    <property type="project" value="TreeGrafter"/>
</dbReference>
<evidence type="ECO:0000256" key="5">
    <source>
        <dbReference type="ARBA" id="ARBA00022737"/>
    </source>
</evidence>
<feature type="domain" description="Laminin EGF-like" evidence="13">
    <location>
        <begin position="617"/>
        <end position="665"/>
    </location>
</feature>
<feature type="disulfide bond" evidence="12">
    <location>
        <begin position="725"/>
        <end position="742"/>
    </location>
</feature>
<evidence type="ECO:0000256" key="1">
    <source>
        <dbReference type="ARBA" id="ARBA00004302"/>
    </source>
</evidence>
<dbReference type="GO" id="GO:0043256">
    <property type="term" value="C:laminin complex"/>
    <property type="evidence" value="ECO:0007669"/>
    <property type="project" value="UniProtKB-ARBA"/>
</dbReference>
<reference evidence="15" key="3">
    <citation type="submission" date="2025-09" db="UniProtKB">
        <authorList>
            <consortium name="Ensembl"/>
        </authorList>
    </citation>
    <scope>IDENTIFICATION</scope>
</reference>
<feature type="disulfide bond" evidence="12">
    <location>
        <begin position="197"/>
        <end position="206"/>
    </location>
</feature>
<dbReference type="GeneTree" id="ENSGT00940000157124"/>
<keyword evidence="8" id="KW-0175">Coiled coil</keyword>
<feature type="domain" description="Laminin EGF-like" evidence="13">
    <location>
        <begin position="723"/>
        <end position="771"/>
    </location>
</feature>
<keyword evidence="11 12" id="KW-0424">Laminin EGF-like domain</keyword>
<dbReference type="GO" id="GO:0009888">
    <property type="term" value="P:tissue development"/>
    <property type="evidence" value="ECO:0007669"/>
    <property type="project" value="TreeGrafter"/>
</dbReference>
<dbReference type="Pfam" id="PF24973">
    <property type="entry name" value="EGF_LMN_ATRN"/>
    <property type="match status" value="1"/>
</dbReference>
<dbReference type="FunFam" id="2.10.25.10:FF:000094">
    <property type="entry name" value="Laminin subunit alpha-2"/>
    <property type="match status" value="1"/>
</dbReference>
<keyword evidence="4" id="KW-0732">Signal</keyword>
<keyword evidence="7" id="KW-0130">Cell adhesion</keyword>
<feature type="disulfide bond" evidence="12">
    <location>
        <begin position="744"/>
        <end position="753"/>
    </location>
</feature>
<feature type="disulfide bond" evidence="12">
    <location>
        <begin position="693"/>
        <end position="702"/>
    </location>
</feature>
<dbReference type="InterPro" id="IPR050440">
    <property type="entry name" value="Laminin/Netrin_ECM"/>
</dbReference>